<feature type="compositionally biased region" description="Basic and acidic residues" evidence="1">
    <location>
        <begin position="93"/>
        <end position="105"/>
    </location>
</feature>
<keyword evidence="2" id="KW-0732">Signal</keyword>
<dbReference type="EMBL" id="CAUYUJ010020783">
    <property type="protein sequence ID" value="CAK0900479.1"/>
    <property type="molecule type" value="Genomic_DNA"/>
</dbReference>
<accession>A0ABN9XKW7</accession>
<evidence type="ECO:0000256" key="1">
    <source>
        <dbReference type="SAM" id="MobiDB-lite"/>
    </source>
</evidence>
<feature type="non-terminal residue" evidence="3">
    <location>
        <position position="1"/>
    </location>
</feature>
<feature type="chain" id="PRO_5046059667" evidence="2">
    <location>
        <begin position="24"/>
        <end position="132"/>
    </location>
</feature>
<feature type="compositionally biased region" description="Polar residues" evidence="1">
    <location>
        <begin position="54"/>
        <end position="70"/>
    </location>
</feature>
<feature type="signal peptide" evidence="2">
    <location>
        <begin position="1"/>
        <end position="23"/>
    </location>
</feature>
<evidence type="ECO:0000256" key="2">
    <source>
        <dbReference type="SAM" id="SignalP"/>
    </source>
</evidence>
<dbReference type="Proteomes" id="UP001189429">
    <property type="component" value="Unassembled WGS sequence"/>
</dbReference>
<reference evidence="3" key="1">
    <citation type="submission" date="2023-10" db="EMBL/GenBank/DDBJ databases">
        <authorList>
            <person name="Chen Y."/>
            <person name="Shah S."/>
            <person name="Dougan E. K."/>
            <person name="Thang M."/>
            <person name="Chan C."/>
        </authorList>
    </citation>
    <scope>NUCLEOTIDE SEQUENCE [LARGE SCALE GENOMIC DNA]</scope>
</reference>
<evidence type="ECO:0000313" key="3">
    <source>
        <dbReference type="EMBL" id="CAK0900479.1"/>
    </source>
</evidence>
<comment type="caution">
    <text evidence="3">The sequence shown here is derived from an EMBL/GenBank/DDBJ whole genome shotgun (WGS) entry which is preliminary data.</text>
</comment>
<name>A0ABN9XKW7_9DINO</name>
<protein>
    <submittedName>
        <fullName evidence="3">Uncharacterized protein</fullName>
    </submittedName>
</protein>
<sequence>GYLGRRQWRRRHLAGLFAGLALAFGVVVDDDGDGDGDVDERGRAPLAWPIWATFSFQPSSDGPQTQRTTHSASRRRAPRGRAPGRSPVRRLCGHADRSRQHDPGWRDPGLASAGAGHCHRQRRGGGQDLRRG</sequence>
<evidence type="ECO:0000313" key="4">
    <source>
        <dbReference type="Proteomes" id="UP001189429"/>
    </source>
</evidence>
<proteinExistence type="predicted"/>
<organism evidence="3 4">
    <name type="scientific">Prorocentrum cordatum</name>
    <dbReference type="NCBI Taxonomy" id="2364126"/>
    <lineage>
        <taxon>Eukaryota</taxon>
        <taxon>Sar</taxon>
        <taxon>Alveolata</taxon>
        <taxon>Dinophyceae</taxon>
        <taxon>Prorocentrales</taxon>
        <taxon>Prorocentraceae</taxon>
        <taxon>Prorocentrum</taxon>
    </lineage>
</organism>
<feature type="non-terminal residue" evidence="3">
    <location>
        <position position="132"/>
    </location>
</feature>
<feature type="region of interest" description="Disordered" evidence="1">
    <location>
        <begin position="54"/>
        <end position="132"/>
    </location>
</feature>
<gene>
    <name evidence="3" type="ORF">PCOR1329_LOCUS77748</name>
</gene>
<keyword evidence="4" id="KW-1185">Reference proteome</keyword>